<keyword evidence="1" id="KW-0732">Signal</keyword>
<comment type="caution">
    <text evidence="3">The sequence shown here is derived from an EMBL/GenBank/DDBJ whole genome shotgun (WGS) entry which is preliminary data.</text>
</comment>
<feature type="domain" description="PepSY" evidence="2">
    <location>
        <begin position="6"/>
        <end position="88"/>
    </location>
</feature>
<dbReference type="AlphaFoldDB" id="A0A7W9FNR9"/>
<evidence type="ECO:0000256" key="1">
    <source>
        <dbReference type="SAM" id="SignalP"/>
    </source>
</evidence>
<name>A0A7W9FNR9_9HYPH</name>
<reference evidence="3 4" key="1">
    <citation type="submission" date="2020-08" db="EMBL/GenBank/DDBJ databases">
        <title>Genomic Encyclopedia of Type Strains, Phase IV (KMG-IV): sequencing the most valuable type-strain genomes for metagenomic binning, comparative biology and taxonomic classification.</title>
        <authorList>
            <person name="Goeker M."/>
        </authorList>
    </citation>
    <scope>NUCLEOTIDE SEQUENCE [LARGE SCALE GENOMIC DNA]</scope>
    <source>
        <strain evidence="3 4">DSM 16268</strain>
    </source>
</reference>
<feature type="signal peptide" evidence="1">
    <location>
        <begin position="1"/>
        <end position="21"/>
    </location>
</feature>
<gene>
    <name evidence="3" type="ORF">GGQ63_003124</name>
</gene>
<accession>A0A7W9FNR9</accession>
<dbReference type="EMBL" id="JACHOO010000006">
    <property type="protein sequence ID" value="MBB5754049.1"/>
    <property type="molecule type" value="Genomic_DNA"/>
</dbReference>
<evidence type="ECO:0000259" key="2">
    <source>
        <dbReference type="Pfam" id="PF13670"/>
    </source>
</evidence>
<keyword evidence="4" id="KW-1185">Reference proteome</keyword>
<organism evidence="3 4">
    <name type="scientific">Prosthecomicrobium pneumaticum</name>
    <dbReference type="NCBI Taxonomy" id="81895"/>
    <lineage>
        <taxon>Bacteria</taxon>
        <taxon>Pseudomonadati</taxon>
        <taxon>Pseudomonadota</taxon>
        <taxon>Alphaproteobacteria</taxon>
        <taxon>Hyphomicrobiales</taxon>
        <taxon>Kaistiaceae</taxon>
        <taxon>Prosthecomicrobium</taxon>
    </lineage>
</organism>
<evidence type="ECO:0000313" key="4">
    <source>
        <dbReference type="Proteomes" id="UP000523821"/>
    </source>
</evidence>
<feature type="chain" id="PRO_5030652930" description="PepSY domain-containing protein" evidence="1">
    <location>
        <begin position="22"/>
        <end position="91"/>
    </location>
</feature>
<sequence length="91" mass="9986">MRTIALAAALLAVLPATAAFASPKCTSEPKDKWMSEEAMKAKIAELGYQKIRTFEITGSCYEIYGYTKDDKRAEVYFNPVTGAIVKSEIGD</sequence>
<evidence type="ECO:0000313" key="3">
    <source>
        <dbReference type="EMBL" id="MBB5754049.1"/>
    </source>
</evidence>
<proteinExistence type="predicted"/>
<dbReference type="InterPro" id="IPR025711">
    <property type="entry name" value="PepSY"/>
</dbReference>
<dbReference type="Proteomes" id="UP000523821">
    <property type="component" value="Unassembled WGS sequence"/>
</dbReference>
<protein>
    <recommendedName>
        <fullName evidence="2">PepSY domain-containing protein</fullName>
    </recommendedName>
</protein>
<dbReference type="Pfam" id="PF13670">
    <property type="entry name" value="PepSY_2"/>
    <property type="match status" value="1"/>
</dbReference>